<dbReference type="CDD" id="cd02674">
    <property type="entry name" value="Peptidase_C19R"/>
    <property type="match status" value="1"/>
</dbReference>
<dbReference type="GO" id="GO:0051082">
    <property type="term" value="F:unfolded protein binding"/>
    <property type="evidence" value="ECO:0007669"/>
    <property type="project" value="InterPro"/>
</dbReference>
<comment type="similarity">
    <text evidence="2 9">Belongs to the TCP-1 chaperonin family.</text>
</comment>
<dbReference type="SUPFAM" id="SSF54849">
    <property type="entry name" value="GroEL-intermediate domain like"/>
    <property type="match status" value="1"/>
</dbReference>
<evidence type="ECO:0000256" key="9">
    <source>
        <dbReference type="RuleBase" id="RU004187"/>
    </source>
</evidence>
<name>A0A5N6LJX9_9ASTR</name>
<evidence type="ECO:0000259" key="10">
    <source>
        <dbReference type="PROSITE" id="PS50235"/>
    </source>
</evidence>
<keyword evidence="5 9" id="KW-0547">Nucleotide-binding</keyword>
<dbReference type="GO" id="GO:0005524">
    <property type="term" value="F:ATP binding"/>
    <property type="evidence" value="ECO:0007669"/>
    <property type="project" value="UniProtKB-KW"/>
</dbReference>
<proteinExistence type="inferred from homology"/>
<dbReference type="InterPro" id="IPR001394">
    <property type="entry name" value="Peptidase_C19_UCH"/>
</dbReference>
<dbReference type="Proteomes" id="UP000326396">
    <property type="component" value="Unassembled WGS sequence"/>
</dbReference>
<dbReference type="Gene3D" id="3.90.70.10">
    <property type="entry name" value="Cysteine proteinases"/>
    <property type="match status" value="2"/>
</dbReference>
<comment type="similarity">
    <text evidence="3">Belongs to the peptidase C19 family.</text>
</comment>
<dbReference type="SUPFAM" id="SSF48592">
    <property type="entry name" value="GroEL equatorial domain-like"/>
    <property type="match status" value="1"/>
</dbReference>
<dbReference type="InterPro" id="IPR017998">
    <property type="entry name" value="Chaperone_TCP-1"/>
</dbReference>
<feature type="domain" description="USP" evidence="10">
    <location>
        <begin position="797"/>
        <end position="1384"/>
    </location>
</feature>
<dbReference type="Pfam" id="PF00443">
    <property type="entry name" value="UCH"/>
    <property type="match status" value="1"/>
</dbReference>
<evidence type="ECO:0000256" key="7">
    <source>
        <dbReference type="ARBA" id="ARBA00023186"/>
    </source>
</evidence>
<dbReference type="InterPro" id="IPR050185">
    <property type="entry name" value="Ub_carboxyl-term_hydrolase"/>
</dbReference>
<dbReference type="GO" id="GO:0140662">
    <property type="term" value="F:ATP-dependent protein folding chaperone"/>
    <property type="evidence" value="ECO:0007669"/>
    <property type="project" value="InterPro"/>
</dbReference>
<dbReference type="FunFam" id="1.10.560.10:FF:000017">
    <property type="entry name" value="T-complex protein 1 subunit eta"/>
    <property type="match status" value="1"/>
</dbReference>
<evidence type="ECO:0000256" key="2">
    <source>
        <dbReference type="ARBA" id="ARBA00008020"/>
    </source>
</evidence>
<evidence type="ECO:0000256" key="1">
    <source>
        <dbReference type="ARBA" id="ARBA00004496"/>
    </source>
</evidence>
<dbReference type="Gene3D" id="3.30.260.10">
    <property type="entry name" value="TCP-1-like chaperonin intermediate domain"/>
    <property type="match status" value="2"/>
</dbReference>
<evidence type="ECO:0000256" key="5">
    <source>
        <dbReference type="ARBA" id="ARBA00022741"/>
    </source>
</evidence>
<keyword evidence="7 9" id="KW-0143">Chaperone</keyword>
<dbReference type="CDD" id="cd03336">
    <property type="entry name" value="TCP1_beta"/>
    <property type="match status" value="1"/>
</dbReference>
<dbReference type="Gene3D" id="3.50.7.10">
    <property type="entry name" value="GroEL"/>
    <property type="match status" value="1"/>
</dbReference>
<protein>
    <recommendedName>
        <fullName evidence="8">CCT-beta</fullName>
    </recommendedName>
</protein>
<dbReference type="EMBL" id="SZYD01000136">
    <property type="protein sequence ID" value="KAD2152068.1"/>
    <property type="molecule type" value="Genomic_DNA"/>
</dbReference>
<dbReference type="PANTHER" id="PTHR21646">
    <property type="entry name" value="UBIQUITIN CARBOXYL-TERMINAL HYDROLASE"/>
    <property type="match status" value="1"/>
</dbReference>
<evidence type="ECO:0000256" key="6">
    <source>
        <dbReference type="ARBA" id="ARBA00022840"/>
    </source>
</evidence>
<keyword evidence="4" id="KW-0963">Cytoplasm</keyword>
<dbReference type="InterPro" id="IPR038765">
    <property type="entry name" value="Papain-like_cys_pep_sf"/>
</dbReference>
<dbReference type="PRINTS" id="PR00304">
    <property type="entry name" value="TCOMPLEXTCP1"/>
</dbReference>
<gene>
    <name evidence="11" type="ORF">E3N88_41737</name>
</gene>
<dbReference type="FunFam" id="3.30.260.10:FF:000025">
    <property type="entry name" value="Chaperonin containing TCP1 subunit 2"/>
    <property type="match status" value="1"/>
</dbReference>
<keyword evidence="12" id="KW-1185">Reference proteome</keyword>
<evidence type="ECO:0000256" key="3">
    <source>
        <dbReference type="ARBA" id="ARBA00009085"/>
    </source>
</evidence>
<dbReference type="SUPFAM" id="SSF52029">
    <property type="entry name" value="GroEL apical domain-like"/>
    <property type="match status" value="1"/>
</dbReference>
<dbReference type="PROSITE" id="PS00751">
    <property type="entry name" value="TCP1_2"/>
    <property type="match status" value="1"/>
</dbReference>
<dbReference type="InterPro" id="IPR027413">
    <property type="entry name" value="GROEL-like_equatorial_sf"/>
</dbReference>
<dbReference type="InterPro" id="IPR027409">
    <property type="entry name" value="GroEL-like_apical_dom_sf"/>
</dbReference>
<dbReference type="InterPro" id="IPR002423">
    <property type="entry name" value="Cpn60/GroEL/TCP-1"/>
</dbReference>
<dbReference type="Pfam" id="PF00118">
    <property type="entry name" value="Cpn60_TCP1"/>
    <property type="match status" value="2"/>
</dbReference>
<dbReference type="Gene3D" id="1.10.560.10">
    <property type="entry name" value="GroEL-like equatorial domain"/>
    <property type="match status" value="2"/>
</dbReference>
<organism evidence="11 12">
    <name type="scientific">Mikania micrantha</name>
    <name type="common">bitter vine</name>
    <dbReference type="NCBI Taxonomy" id="192012"/>
    <lineage>
        <taxon>Eukaryota</taxon>
        <taxon>Viridiplantae</taxon>
        <taxon>Streptophyta</taxon>
        <taxon>Embryophyta</taxon>
        <taxon>Tracheophyta</taxon>
        <taxon>Spermatophyta</taxon>
        <taxon>Magnoliopsida</taxon>
        <taxon>eudicotyledons</taxon>
        <taxon>Gunneridae</taxon>
        <taxon>Pentapetalae</taxon>
        <taxon>asterids</taxon>
        <taxon>campanulids</taxon>
        <taxon>Asterales</taxon>
        <taxon>Asteraceae</taxon>
        <taxon>Asteroideae</taxon>
        <taxon>Heliantheae alliance</taxon>
        <taxon>Eupatorieae</taxon>
        <taxon>Mikania</taxon>
    </lineage>
</organism>
<dbReference type="InterPro" id="IPR002194">
    <property type="entry name" value="Chaperonin_TCP-1_CS"/>
</dbReference>
<evidence type="ECO:0000313" key="11">
    <source>
        <dbReference type="EMBL" id="KAD2152068.1"/>
    </source>
</evidence>
<evidence type="ECO:0000256" key="8">
    <source>
        <dbReference type="ARBA" id="ARBA00033237"/>
    </source>
</evidence>
<dbReference type="GO" id="GO:0016887">
    <property type="term" value="F:ATP hydrolysis activity"/>
    <property type="evidence" value="ECO:0007669"/>
    <property type="project" value="InterPro"/>
</dbReference>
<dbReference type="GO" id="GO:0016579">
    <property type="term" value="P:protein deubiquitination"/>
    <property type="evidence" value="ECO:0007669"/>
    <property type="project" value="InterPro"/>
</dbReference>
<dbReference type="PANTHER" id="PTHR21646:SF46">
    <property type="entry name" value="UBIQUITIN CARBOXYL-TERMINAL HYDROLASE"/>
    <property type="match status" value="1"/>
</dbReference>
<comment type="subcellular location">
    <subcellularLocation>
        <location evidence="1">Cytoplasm</location>
    </subcellularLocation>
</comment>
<dbReference type="PROSITE" id="PS00973">
    <property type="entry name" value="USP_2"/>
    <property type="match status" value="1"/>
</dbReference>
<evidence type="ECO:0000256" key="4">
    <source>
        <dbReference type="ARBA" id="ARBA00022490"/>
    </source>
</evidence>
<dbReference type="Gene3D" id="3.10.20.90">
    <property type="entry name" value="Phosphatidylinositol 3-kinase Catalytic Subunit, Chain A, domain 1"/>
    <property type="match status" value="1"/>
</dbReference>
<dbReference type="SUPFAM" id="SSF54001">
    <property type="entry name" value="Cysteine proteinases"/>
    <property type="match status" value="1"/>
</dbReference>
<comment type="caution">
    <text evidence="11">The sequence shown here is derived from an EMBL/GenBank/DDBJ whole genome shotgun (WGS) entry which is preliminary data.</text>
</comment>
<dbReference type="PROSITE" id="PS00750">
    <property type="entry name" value="TCP1_1"/>
    <property type="match status" value="1"/>
</dbReference>
<dbReference type="GO" id="GO:0004843">
    <property type="term" value="F:cysteine-type deubiquitinase activity"/>
    <property type="evidence" value="ECO:0007669"/>
    <property type="project" value="InterPro"/>
</dbReference>
<reference evidence="11 12" key="1">
    <citation type="submission" date="2019-05" db="EMBL/GenBank/DDBJ databases">
        <title>Mikania micrantha, genome provides insights into the molecular mechanism of rapid growth.</title>
        <authorList>
            <person name="Liu B."/>
        </authorList>
    </citation>
    <scope>NUCLEOTIDE SEQUENCE [LARGE SCALE GENOMIC DNA]</scope>
    <source>
        <strain evidence="11">NLD-2019</strain>
        <tissue evidence="11">Leaf</tissue>
    </source>
</reference>
<dbReference type="InterPro" id="IPR028889">
    <property type="entry name" value="USP"/>
</dbReference>
<sequence length="1443" mass="161340">MFAIRSSDPILLNACKGFDVIICKMDARHSHIYPYVERSSSFICILGLLAKTEVVMKSGINEDANGNLWRKPTETIGAWQTGVETKSVYMNYDSMSTKVKVKFRNLCDENLENPNLIFIITVCSICPHSRYIEKILKDEATEEKGERARMASFVGAMAIADLVKTTLGPKGMDKILQSTGRGHSVTVTNDGATILKSLHIDNPAAKVLIGYRMAAECARRALLDKVKDNKDDAEKFRSDLMRIAMTTLSSKILSQDKEHFAKLAVDAVMRLKGSTNLESIQIIKKAGGSLKDSFLMRDKKIGLGQPKRIENANILVANTAMDTDKVKIYGARVGQLIYNFPEELFADAGILAIEHADFDGIERLALVTGGEIASTFDNPESVKLGHCKLIEEIMIGEDKLIHFSGVEMGQACTIVLRGASFHVLDEAERSLHDALCVLSQTVNDSRVLLGGGWPEMVMAKAVDELARKTPGKKSHAIEAFSRALIAIPTTIADNAGLDSAELVAQLRAEHHKEDCNAGIDVITGSVGDMSELGISEAFKVKQAVLLSATEAAEMILRVDEIITCAPRRREDRMIMRRRNRSTFRSGFGYGRVSVFLLAPKIEVIQVKRIMEVVKMDGRIKGKGLVAQKLKTTWFTRWQRYVGEETGEHELKEVATVNQASLRKLYEQVSTIKSVDPEKFRIWDYFNDCQQTALANSNITLEDSNLQMDQSILIDIQADGFVPSRFGMDSTGNQLALVPMEPQRSSRTIAGGPSLSNGYEPDYGSSLYQGSTFSSVSADMEDAREYVKTAPQRERGLAGLQNLGNTCFMNSALQCLVHTPPLVDYFLQDYTDEINKQNPLGMHGELAVAFGELLRKLWSSGRTAVAPRAFKGKLARFAPQFSGYNQHDSQELLAFLLDGLHEDLNRVKQKPYIETKDSDGRPDEEVANEFWSYHKARNDSIVVDVCQGQYKSTLVCPVCNKISITFDPFMYLSLPLPSNTTRSMTITVFSGDGSSLPMPFTINVSKYGYYKDLFQALATACCLESDETLILAEVYEHKIHRYFDDGESLHSIRDNECIVAYRLSKKQAEFPKLEICHRYLENGKLGERKRFLTPLVTYLEDAKNGASIESAVASVLGPLKRKTFSSLNKSEVIKVNGSVLEESISDFQMDDVFDDGFEDKISEETELSFRLCMTDDRGMSCKPISRDSIVKPSKVVKVIMDWTDKDHDSYDASYLKDLPMVHKPGLTVKKTKPESISLFSCLDAFLKEEPLGPDDMWYCPGCKEHRQATKKLDLWKLPDIIVFHLKRFSYSRFLKNKLDTFVNFPIHNLDLSKYVKSKDSSGGSSVYELYAISNHYGGLGGGHYSAYAKLVEEDRWYHFDDSHVTPVSEGDIRTSAAYLLFYQRVKTSKPNTTMGESSGDRYQYQYYIPDSVDEARDLIRLPTSVAGKKQARVFGTHSDEDGQD</sequence>
<dbReference type="PROSITE" id="PS00972">
    <property type="entry name" value="USP_1"/>
    <property type="match status" value="1"/>
</dbReference>
<keyword evidence="6 9" id="KW-0067">ATP-binding</keyword>
<accession>A0A5N6LJX9</accession>
<dbReference type="InterPro" id="IPR027410">
    <property type="entry name" value="TCP-1-like_intermed_sf"/>
</dbReference>
<dbReference type="OrthoDB" id="292964at2759"/>
<dbReference type="GO" id="GO:0005832">
    <property type="term" value="C:chaperonin-containing T-complex"/>
    <property type="evidence" value="ECO:0007669"/>
    <property type="project" value="InterPro"/>
</dbReference>
<evidence type="ECO:0000313" key="12">
    <source>
        <dbReference type="Proteomes" id="UP000326396"/>
    </source>
</evidence>
<dbReference type="InterPro" id="IPR018200">
    <property type="entry name" value="USP_CS"/>
</dbReference>
<dbReference type="PROSITE" id="PS50235">
    <property type="entry name" value="USP_3"/>
    <property type="match status" value="1"/>
</dbReference>
<dbReference type="InterPro" id="IPR012716">
    <property type="entry name" value="Chap_CCT_beta"/>
</dbReference>